<organism evidence="1 2">
    <name type="scientific">Onychostoma macrolepis</name>
    <dbReference type="NCBI Taxonomy" id="369639"/>
    <lineage>
        <taxon>Eukaryota</taxon>
        <taxon>Metazoa</taxon>
        <taxon>Chordata</taxon>
        <taxon>Craniata</taxon>
        <taxon>Vertebrata</taxon>
        <taxon>Euteleostomi</taxon>
        <taxon>Actinopterygii</taxon>
        <taxon>Neopterygii</taxon>
        <taxon>Teleostei</taxon>
        <taxon>Ostariophysi</taxon>
        <taxon>Cypriniformes</taxon>
        <taxon>Cyprinidae</taxon>
        <taxon>Acrossocheilinae</taxon>
        <taxon>Onychostoma</taxon>
    </lineage>
</organism>
<gene>
    <name evidence="1" type="ORF">G5714_000687</name>
</gene>
<protein>
    <submittedName>
        <fullName evidence="1">Uncharacterized protein</fullName>
    </submittedName>
</protein>
<dbReference type="Proteomes" id="UP000579812">
    <property type="component" value="Unassembled WGS sequence"/>
</dbReference>
<proteinExistence type="predicted"/>
<keyword evidence="2" id="KW-1185">Reference proteome</keyword>
<dbReference type="EMBL" id="JAAMOB010000001">
    <property type="protein sequence ID" value="KAF4118636.1"/>
    <property type="molecule type" value="Genomic_DNA"/>
</dbReference>
<comment type="caution">
    <text evidence="1">The sequence shown here is derived from an EMBL/GenBank/DDBJ whole genome shotgun (WGS) entry which is preliminary data.</text>
</comment>
<sequence>MTGLKDWLTEKAGEGGWGDCGAEEVGQQEGAVTANGCLRQWCWSDCATGATERLATMLQGRGGVAAIQEGAEESVPFARRLEPAAVRHVGEEQGMGHSLPAALKVEEPSPSALRWRSSGPSTEGCPSCPVLQAKLWGCSLYLLSSKMCAVPVRP</sequence>
<accession>A0A7J6DH17</accession>
<name>A0A7J6DH17_9TELE</name>
<evidence type="ECO:0000313" key="1">
    <source>
        <dbReference type="EMBL" id="KAF4118636.1"/>
    </source>
</evidence>
<reference evidence="1 2" key="1">
    <citation type="submission" date="2020-04" db="EMBL/GenBank/DDBJ databases">
        <title>Chromosome-level genome assembly of a cyprinid fish Onychostoma macrolepis by integration of Nanopore Sequencing, Bionano and Hi-C technology.</title>
        <authorList>
            <person name="Wang D."/>
        </authorList>
    </citation>
    <scope>NUCLEOTIDE SEQUENCE [LARGE SCALE GENOMIC DNA]</scope>
    <source>
        <strain evidence="1">SWU-2019</strain>
        <tissue evidence="1">Muscle</tissue>
    </source>
</reference>
<evidence type="ECO:0000313" key="2">
    <source>
        <dbReference type="Proteomes" id="UP000579812"/>
    </source>
</evidence>
<dbReference type="AlphaFoldDB" id="A0A7J6DH17"/>